<keyword evidence="1" id="KW-1133">Transmembrane helix</keyword>
<gene>
    <name evidence="2" type="ORF">J2S43_001963</name>
</gene>
<evidence type="ECO:0000313" key="2">
    <source>
        <dbReference type="EMBL" id="MDP9793451.1"/>
    </source>
</evidence>
<name>A0ABT9MPV4_9ACTN</name>
<keyword evidence="3" id="KW-1185">Reference proteome</keyword>
<organism evidence="2 3">
    <name type="scientific">Catenuloplanes nepalensis</name>
    <dbReference type="NCBI Taxonomy" id="587533"/>
    <lineage>
        <taxon>Bacteria</taxon>
        <taxon>Bacillati</taxon>
        <taxon>Actinomycetota</taxon>
        <taxon>Actinomycetes</taxon>
        <taxon>Micromonosporales</taxon>
        <taxon>Micromonosporaceae</taxon>
        <taxon>Catenuloplanes</taxon>
    </lineage>
</organism>
<proteinExistence type="predicted"/>
<feature type="transmembrane region" description="Helical" evidence="1">
    <location>
        <begin position="6"/>
        <end position="22"/>
    </location>
</feature>
<protein>
    <submittedName>
        <fullName evidence="2">Uncharacterized protein</fullName>
    </submittedName>
</protein>
<evidence type="ECO:0000313" key="3">
    <source>
        <dbReference type="Proteomes" id="UP001240984"/>
    </source>
</evidence>
<keyword evidence="1" id="KW-0472">Membrane</keyword>
<accession>A0ABT9MPV4</accession>
<reference evidence="2 3" key="1">
    <citation type="submission" date="2023-07" db="EMBL/GenBank/DDBJ databases">
        <title>Sequencing the genomes of 1000 actinobacteria strains.</title>
        <authorList>
            <person name="Klenk H.-P."/>
        </authorList>
    </citation>
    <scope>NUCLEOTIDE SEQUENCE [LARGE SCALE GENOMIC DNA]</scope>
    <source>
        <strain evidence="2 3">DSM 44710</strain>
    </source>
</reference>
<evidence type="ECO:0000256" key="1">
    <source>
        <dbReference type="SAM" id="Phobius"/>
    </source>
</evidence>
<comment type="caution">
    <text evidence="2">The sequence shown here is derived from an EMBL/GenBank/DDBJ whole genome shotgun (WGS) entry which is preliminary data.</text>
</comment>
<sequence>MLVTALNLLLTAVAVLGFLALRRRWKATGRRLDQAEQTHAGLDRTAFRHRLHGIRTIHGD</sequence>
<keyword evidence="1" id="KW-0812">Transmembrane</keyword>
<dbReference type="EMBL" id="JAUSRA010000001">
    <property type="protein sequence ID" value="MDP9793451.1"/>
    <property type="molecule type" value="Genomic_DNA"/>
</dbReference>
<dbReference type="RefSeq" id="WP_306828496.1">
    <property type="nucleotide sequence ID" value="NZ_JAUSRA010000001.1"/>
</dbReference>
<dbReference type="Proteomes" id="UP001240984">
    <property type="component" value="Unassembled WGS sequence"/>
</dbReference>